<dbReference type="CDD" id="cd00200">
    <property type="entry name" value="WD40"/>
    <property type="match status" value="1"/>
</dbReference>
<evidence type="ECO:0000256" key="1">
    <source>
        <dbReference type="ARBA" id="ARBA00004123"/>
    </source>
</evidence>
<keyword evidence="7" id="KW-1185">Reference proteome</keyword>
<reference evidence="6 7" key="1">
    <citation type="journal article" date="2023" name="Commun. Biol.">
        <title>Genome analysis of Parmales, the sister group of diatoms, reveals the evolutionary specialization of diatoms from phago-mixotrophs to photoautotrophs.</title>
        <authorList>
            <person name="Ban H."/>
            <person name="Sato S."/>
            <person name="Yoshikawa S."/>
            <person name="Yamada K."/>
            <person name="Nakamura Y."/>
            <person name="Ichinomiya M."/>
            <person name="Sato N."/>
            <person name="Blanc-Mathieu R."/>
            <person name="Endo H."/>
            <person name="Kuwata A."/>
            <person name="Ogata H."/>
        </authorList>
    </citation>
    <scope>NUCLEOTIDE SEQUENCE [LARGE SCALE GENOMIC DNA]</scope>
</reference>
<protein>
    <recommendedName>
        <fullName evidence="8">WD40 repeat-like protein</fullName>
    </recommendedName>
</protein>
<dbReference type="InterPro" id="IPR001680">
    <property type="entry name" value="WD40_rpt"/>
</dbReference>
<feature type="non-terminal residue" evidence="6">
    <location>
        <position position="1"/>
    </location>
</feature>
<comment type="subcellular location">
    <subcellularLocation>
        <location evidence="1">Nucleus</location>
    </subcellularLocation>
</comment>
<dbReference type="EMBL" id="BRYB01000687">
    <property type="protein sequence ID" value="GMI35406.1"/>
    <property type="molecule type" value="Genomic_DNA"/>
</dbReference>
<evidence type="ECO:0000256" key="3">
    <source>
        <dbReference type="ARBA" id="ARBA00022737"/>
    </source>
</evidence>
<comment type="caution">
    <text evidence="6">The sequence shown here is derived from an EMBL/GenBank/DDBJ whole genome shotgun (WGS) entry which is preliminary data.</text>
</comment>
<accession>A0ABQ6MYM4</accession>
<name>A0ABQ6MYM4_9STRA</name>
<feature type="repeat" description="WD" evidence="5">
    <location>
        <begin position="201"/>
        <end position="242"/>
    </location>
</feature>
<dbReference type="PROSITE" id="PS50082">
    <property type="entry name" value="WD_REPEATS_2"/>
    <property type="match status" value="4"/>
</dbReference>
<evidence type="ECO:0008006" key="8">
    <source>
        <dbReference type="Google" id="ProtNLM"/>
    </source>
</evidence>
<feature type="repeat" description="WD" evidence="5">
    <location>
        <begin position="97"/>
        <end position="128"/>
    </location>
</feature>
<evidence type="ECO:0000313" key="6">
    <source>
        <dbReference type="EMBL" id="GMI35406.1"/>
    </source>
</evidence>
<evidence type="ECO:0000256" key="5">
    <source>
        <dbReference type="PROSITE-ProRule" id="PRU00221"/>
    </source>
</evidence>
<feature type="repeat" description="WD" evidence="5">
    <location>
        <begin position="5"/>
        <end position="46"/>
    </location>
</feature>
<evidence type="ECO:0000313" key="7">
    <source>
        <dbReference type="Proteomes" id="UP001165060"/>
    </source>
</evidence>
<dbReference type="InterPro" id="IPR019775">
    <property type="entry name" value="WD40_repeat_CS"/>
</dbReference>
<dbReference type="SMART" id="SM00320">
    <property type="entry name" value="WD40"/>
    <property type="match status" value="6"/>
</dbReference>
<dbReference type="PANTHER" id="PTHR22846:SF2">
    <property type="entry name" value="F-BOX-LIKE_WD REPEAT-CONTAINING PROTEIN EBI"/>
    <property type="match status" value="1"/>
</dbReference>
<keyword evidence="4" id="KW-0539">Nucleus</keyword>
<keyword evidence="3" id="KW-0677">Repeat</keyword>
<evidence type="ECO:0000256" key="2">
    <source>
        <dbReference type="ARBA" id="ARBA00022574"/>
    </source>
</evidence>
<organism evidence="6 7">
    <name type="scientific">Tetraparma gracilis</name>
    <dbReference type="NCBI Taxonomy" id="2962635"/>
    <lineage>
        <taxon>Eukaryota</taxon>
        <taxon>Sar</taxon>
        <taxon>Stramenopiles</taxon>
        <taxon>Ochrophyta</taxon>
        <taxon>Bolidophyceae</taxon>
        <taxon>Parmales</taxon>
        <taxon>Triparmaceae</taxon>
        <taxon>Tetraparma</taxon>
    </lineage>
</organism>
<dbReference type="InterPro" id="IPR036322">
    <property type="entry name" value="WD40_repeat_dom_sf"/>
</dbReference>
<dbReference type="PROSITE" id="PS00678">
    <property type="entry name" value="WD_REPEATS_1"/>
    <property type="match status" value="1"/>
</dbReference>
<dbReference type="SUPFAM" id="SSF50978">
    <property type="entry name" value="WD40 repeat-like"/>
    <property type="match status" value="1"/>
</dbReference>
<dbReference type="InterPro" id="IPR045183">
    <property type="entry name" value="Ebi-like"/>
</dbReference>
<dbReference type="PROSITE" id="PS50294">
    <property type="entry name" value="WD_REPEATS_REGION"/>
    <property type="match status" value="3"/>
</dbReference>
<dbReference type="InterPro" id="IPR020472">
    <property type="entry name" value="WD40_PAC1"/>
</dbReference>
<dbReference type="Proteomes" id="UP001165060">
    <property type="component" value="Unassembled WGS sequence"/>
</dbReference>
<feature type="repeat" description="WD" evidence="5">
    <location>
        <begin position="150"/>
        <end position="200"/>
    </location>
</feature>
<sequence length="279" mass="29589">VKFLLSLHKGPIFSLKWSPTGARLLSGSYDKTTIVWDASTGSKVRQFEVHEAPALDVDWRGEDVFASCGTDKTVAVCRVPAADAMSDGAPPVAAVRYVGHSDEVNAVSFDPSGTLLASCSDDCTAKVWGFDADLPASKDTLSVSTPKWTFAAHSKEVYTIRWSPTGPGSANPSKPLLLATASFDNDVRLWAASDGTCVHRLSRHTDPVYSVSFSPSAGRIASGSLAGKLYVWDVDTGKVSASYTGKGDIFEVGFDATERRVAACFSSSIVSIVDVGDQP</sequence>
<dbReference type="PRINTS" id="PR00320">
    <property type="entry name" value="GPROTEINBRPT"/>
</dbReference>
<gene>
    <name evidence="6" type="ORF">TeGR_g15208</name>
</gene>
<dbReference type="InterPro" id="IPR015943">
    <property type="entry name" value="WD40/YVTN_repeat-like_dom_sf"/>
</dbReference>
<evidence type="ECO:0000256" key="4">
    <source>
        <dbReference type="ARBA" id="ARBA00023242"/>
    </source>
</evidence>
<proteinExistence type="predicted"/>
<dbReference type="PANTHER" id="PTHR22846">
    <property type="entry name" value="WD40 REPEAT PROTEIN"/>
    <property type="match status" value="1"/>
</dbReference>
<dbReference type="Gene3D" id="2.130.10.10">
    <property type="entry name" value="YVTN repeat-like/Quinoprotein amine dehydrogenase"/>
    <property type="match status" value="1"/>
</dbReference>
<keyword evidence="2 5" id="KW-0853">WD repeat</keyword>
<dbReference type="Pfam" id="PF00400">
    <property type="entry name" value="WD40"/>
    <property type="match status" value="4"/>
</dbReference>